<dbReference type="GO" id="GO:0008716">
    <property type="term" value="F:D-alanine-D-alanine ligase activity"/>
    <property type="evidence" value="ECO:0007669"/>
    <property type="project" value="UniProtKB-UniRule"/>
</dbReference>
<evidence type="ECO:0000256" key="10">
    <source>
        <dbReference type="ARBA" id="ARBA00023211"/>
    </source>
</evidence>
<feature type="binding site" evidence="14">
    <location>
        <position position="140"/>
    </location>
    <ligand>
        <name>ATP</name>
        <dbReference type="ChEBI" id="CHEBI:30616"/>
    </ligand>
</feature>
<dbReference type="GeneID" id="92746285"/>
<dbReference type="NCBIfam" id="NF002528">
    <property type="entry name" value="PRK01966.1-4"/>
    <property type="match status" value="1"/>
</dbReference>
<reference evidence="19 20" key="1">
    <citation type="submission" date="2018-10" db="EMBL/GenBank/DDBJ databases">
        <title>Corynebacterium macginleyi genome sequencing and assembly of the type strain and two clinical samples.</title>
        <authorList>
            <person name="Bernier A.-M."/>
            <person name="Bernard K."/>
        </authorList>
    </citation>
    <scope>NUCLEOTIDE SEQUENCE [LARGE SCALE GENOMIC DNA]</scope>
    <source>
        <strain evidence="19 20">NML 120205</strain>
    </source>
</reference>
<evidence type="ECO:0000256" key="4">
    <source>
        <dbReference type="ARBA" id="ARBA00022723"/>
    </source>
</evidence>
<evidence type="ECO:0000256" key="13">
    <source>
        <dbReference type="PIRSR" id="PIRSR039102-1"/>
    </source>
</evidence>
<keyword evidence="3 12" id="KW-0436">Ligase</keyword>
<keyword evidence="5 14" id="KW-0547">Nucleotide-binding</keyword>
<keyword evidence="21" id="KW-1185">Reference proteome</keyword>
<dbReference type="Pfam" id="PF07478">
    <property type="entry name" value="Dala_Dala_lig_C"/>
    <property type="match status" value="1"/>
</dbReference>
<dbReference type="PROSITE" id="PS00843">
    <property type="entry name" value="DALA_DALA_LIGASE_1"/>
    <property type="match status" value="1"/>
</dbReference>
<evidence type="ECO:0000256" key="11">
    <source>
        <dbReference type="ARBA" id="ARBA00023316"/>
    </source>
</evidence>
<dbReference type="InterPro" id="IPR000291">
    <property type="entry name" value="D-Ala_lig_Van_CS"/>
</dbReference>
<dbReference type="InterPro" id="IPR005905">
    <property type="entry name" value="D_ala_D_ala"/>
</dbReference>
<sequence>MTEKTRVAVLYGGRSTEHSVSCVSAGAIMKHLNPEKFEVVPIGITREGTWTPGDTEGLEIVDGIMPEVKRGTELALSADPSRRGEIRTISDGSLYAQVDVIFPILHGSYGEDGTVQGLFELSGIPYVGPGVLASAVGMDKEFTKKVLTAAGLPVAPEVIVKGRTELTAEEKERLGLPVFVKPARGGSSIGVSKVNDWADFPEAVRVAAKDDDKILVEPEIVGREVEVGVLQYPDGCLIASVPALLKGIDDSDEGFYGFETKYLDNVVTAQIPAPFSEDITAQLRDMAIRAFEALNCSGLSRVDFFVTEAGLYINEVNTLPGFTPISMYPQVLAASDVDYPTLLEVLIVSAQARTA</sequence>
<evidence type="ECO:0000256" key="12">
    <source>
        <dbReference type="HAMAP-Rule" id="MF_00047"/>
    </source>
</evidence>
<feature type="binding site" evidence="14">
    <location>
        <begin position="187"/>
        <end position="188"/>
    </location>
    <ligand>
        <name>ATP</name>
        <dbReference type="ChEBI" id="CHEBI:30616"/>
    </ligand>
</feature>
<dbReference type="GO" id="GO:0071555">
    <property type="term" value="P:cell wall organization"/>
    <property type="evidence" value="ECO:0007669"/>
    <property type="project" value="UniProtKB-KW"/>
</dbReference>
<dbReference type="PROSITE" id="PS50975">
    <property type="entry name" value="ATP_GRASP"/>
    <property type="match status" value="1"/>
</dbReference>
<dbReference type="HAMAP" id="MF_00047">
    <property type="entry name" value="Dala_Dala_lig"/>
    <property type="match status" value="1"/>
</dbReference>
<feature type="domain" description="ATP-grasp" evidence="17">
    <location>
        <begin position="144"/>
        <end position="348"/>
    </location>
</feature>
<keyword evidence="7 15" id="KW-0460">Magnesium</keyword>
<dbReference type="Gene3D" id="3.40.50.20">
    <property type="match status" value="1"/>
</dbReference>
<dbReference type="SUPFAM" id="SSF56059">
    <property type="entry name" value="Glutathione synthetase ATP-binding domain-like"/>
    <property type="match status" value="1"/>
</dbReference>
<evidence type="ECO:0000313" key="19">
    <source>
        <dbReference type="EMBL" id="RMB59352.1"/>
    </source>
</evidence>
<evidence type="ECO:0000256" key="14">
    <source>
        <dbReference type="PIRSR" id="PIRSR039102-2"/>
    </source>
</evidence>
<dbReference type="Pfam" id="PF01820">
    <property type="entry name" value="Dala_Dala_lig_N"/>
    <property type="match status" value="1"/>
</dbReference>
<feature type="binding site" evidence="14">
    <location>
        <begin position="179"/>
        <end position="181"/>
    </location>
    <ligand>
        <name>ATP</name>
        <dbReference type="ChEBI" id="CHEBI:30616"/>
    </ligand>
</feature>
<dbReference type="PANTHER" id="PTHR23132">
    <property type="entry name" value="D-ALANINE--D-ALANINE LIGASE"/>
    <property type="match status" value="1"/>
</dbReference>
<feature type="binding site" evidence="15">
    <location>
        <position position="317"/>
    </location>
    <ligand>
        <name>Mg(2+)</name>
        <dbReference type="ChEBI" id="CHEBI:18420"/>
        <label>2</label>
    </ligand>
</feature>
<keyword evidence="6 16" id="KW-0067">ATP-binding</keyword>
<dbReference type="GO" id="GO:0005829">
    <property type="term" value="C:cytosol"/>
    <property type="evidence" value="ECO:0007669"/>
    <property type="project" value="TreeGrafter"/>
</dbReference>
<comment type="catalytic activity">
    <reaction evidence="12">
        <text>2 D-alanine + ATP = D-alanyl-D-alanine + ADP + phosphate + H(+)</text>
        <dbReference type="Rhea" id="RHEA:11224"/>
        <dbReference type="ChEBI" id="CHEBI:15378"/>
        <dbReference type="ChEBI" id="CHEBI:30616"/>
        <dbReference type="ChEBI" id="CHEBI:43474"/>
        <dbReference type="ChEBI" id="CHEBI:57416"/>
        <dbReference type="ChEBI" id="CHEBI:57822"/>
        <dbReference type="ChEBI" id="CHEBI:456216"/>
        <dbReference type="EC" id="6.3.2.4"/>
    </reaction>
</comment>
<protein>
    <recommendedName>
        <fullName evidence="12">D-alanine--D-alanine ligase</fullName>
        <ecNumber evidence="12">6.3.2.4</ecNumber>
    </recommendedName>
    <alternativeName>
        <fullName evidence="12">D-Ala-D-Ala ligase</fullName>
    </alternativeName>
    <alternativeName>
        <fullName evidence="12">D-alanylalanine synthetase</fullName>
    </alternativeName>
</protein>
<dbReference type="InterPro" id="IPR013815">
    <property type="entry name" value="ATP_grasp_subdomain_1"/>
</dbReference>
<keyword evidence="4 15" id="KW-0479">Metal-binding</keyword>
<dbReference type="EMBL" id="JAACBX020000002">
    <property type="protein sequence ID" value="MBM0244123.1"/>
    <property type="molecule type" value="Genomic_DNA"/>
</dbReference>
<dbReference type="EMBL" id="REGC01000008">
    <property type="protein sequence ID" value="RMB59352.1"/>
    <property type="molecule type" value="Genomic_DNA"/>
</dbReference>
<reference evidence="18 21" key="2">
    <citation type="submission" date="2021-01" db="EMBL/GenBank/DDBJ databases">
        <title>Complete genome sequences of Corynebacterium macginleyi strains isolated from infectious keratitis.</title>
        <authorList>
            <person name="Sagerfors S."/>
            <person name="Poehlein A."/>
            <person name="Soderquist B."/>
            <person name="Bruggemann H."/>
        </authorList>
    </citation>
    <scope>NUCLEOTIDE SEQUENCE [LARGE SCALE GENOMIC DNA]</scope>
    <source>
        <strain evidence="18 21">12T220</strain>
    </source>
</reference>
<dbReference type="PANTHER" id="PTHR23132:SF25">
    <property type="entry name" value="D-ALANINE--D-ALANINE LIGASE A"/>
    <property type="match status" value="1"/>
</dbReference>
<feature type="binding site" evidence="14">
    <location>
        <begin position="217"/>
        <end position="224"/>
    </location>
    <ligand>
        <name>ATP</name>
        <dbReference type="ChEBI" id="CHEBI:30616"/>
    </ligand>
</feature>
<dbReference type="PIRSF" id="PIRSF039102">
    <property type="entry name" value="Ddl/VanB"/>
    <property type="match status" value="1"/>
</dbReference>
<evidence type="ECO:0000259" key="17">
    <source>
        <dbReference type="PROSITE" id="PS50975"/>
    </source>
</evidence>
<dbReference type="RefSeq" id="WP_121911970.1">
    <property type="nucleotide sequence ID" value="NZ_CP068291.1"/>
</dbReference>
<comment type="pathway">
    <text evidence="12">Cell wall biogenesis; peptidoglycan biosynthesis.</text>
</comment>
<evidence type="ECO:0000256" key="1">
    <source>
        <dbReference type="ARBA" id="ARBA00001936"/>
    </source>
</evidence>
<dbReference type="Gene3D" id="3.30.470.20">
    <property type="entry name" value="ATP-grasp fold, B domain"/>
    <property type="match status" value="1"/>
</dbReference>
<dbReference type="InterPro" id="IPR011127">
    <property type="entry name" value="Dala_Dala_lig_N"/>
</dbReference>
<accession>A0A3M0GA67</accession>
<dbReference type="InterPro" id="IPR016185">
    <property type="entry name" value="PreATP-grasp_dom_sf"/>
</dbReference>
<feature type="active site" evidence="13">
    <location>
        <position position="187"/>
    </location>
</feature>
<evidence type="ECO:0000256" key="15">
    <source>
        <dbReference type="PIRSR" id="PIRSR039102-3"/>
    </source>
</evidence>
<feature type="active site" evidence="13">
    <location>
        <position position="17"/>
    </location>
</feature>
<name>A0A3M0GA67_9CORY</name>
<dbReference type="GO" id="GO:0009252">
    <property type="term" value="P:peptidoglycan biosynthetic process"/>
    <property type="evidence" value="ECO:0007669"/>
    <property type="project" value="UniProtKB-UniRule"/>
</dbReference>
<dbReference type="Proteomes" id="UP001518680">
    <property type="component" value="Unassembled WGS sequence"/>
</dbReference>
<dbReference type="InterPro" id="IPR011761">
    <property type="entry name" value="ATP-grasp"/>
</dbReference>
<dbReference type="GO" id="GO:0008360">
    <property type="term" value="P:regulation of cell shape"/>
    <property type="evidence" value="ECO:0007669"/>
    <property type="project" value="UniProtKB-KW"/>
</dbReference>
<feature type="binding site" evidence="15">
    <location>
        <position position="303"/>
    </location>
    <ligand>
        <name>Mg(2+)</name>
        <dbReference type="ChEBI" id="CHEBI:18420"/>
        <label>1</label>
    </ligand>
</feature>
<feature type="binding site" evidence="14">
    <location>
        <begin position="314"/>
        <end position="315"/>
    </location>
    <ligand>
        <name>ATP</name>
        <dbReference type="ChEBI" id="CHEBI:30616"/>
    </ligand>
</feature>
<evidence type="ECO:0000313" key="18">
    <source>
        <dbReference type="EMBL" id="MBM0244123.1"/>
    </source>
</evidence>
<evidence type="ECO:0000256" key="5">
    <source>
        <dbReference type="ARBA" id="ARBA00022741"/>
    </source>
</evidence>
<keyword evidence="12" id="KW-0963">Cytoplasm</keyword>
<comment type="cofactor">
    <cofactor evidence="15">
        <name>Mg(2+)</name>
        <dbReference type="ChEBI" id="CHEBI:18420"/>
    </cofactor>
    <cofactor evidence="15">
        <name>Mn(2+)</name>
        <dbReference type="ChEBI" id="CHEBI:29035"/>
    </cofactor>
    <text evidence="15">Binds 2 magnesium or manganese ions per subunit.</text>
</comment>
<comment type="function">
    <text evidence="12">Cell wall formation.</text>
</comment>
<evidence type="ECO:0000256" key="16">
    <source>
        <dbReference type="PROSITE-ProRule" id="PRU00409"/>
    </source>
</evidence>
<evidence type="ECO:0000256" key="9">
    <source>
        <dbReference type="ARBA" id="ARBA00022984"/>
    </source>
</evidence>
<evidence type="ECO:0000256" key="3">
    <source>
        <dbReference type="ARBA" id="ARBA00022598"/>
    </source>
</evidence>
<dbReference type="PROSITE" id="PS00844">
    <property type="entry name" value="DALA_DALA_LIGASE_2"/>
    <property type="match status" value="1"/>
</dbReference>
<feature type="active site" evidence="13">
    <location>
        <position position="326"/>
    </location>
</feature>
<dbReference type="OrthoDB" id="9813261at2"/>
<evidence type="ECO:0000256" key="8">
    <source>
        <dbReference type="ARBA" id="ARBA00022960"/>
    </source>
</evidence>
<feature type="binding site" evidence="15">
    <location>
        <position position="315"/>
    </location>
    <ligand>
        <name>Mg(2+)</name>
        <dbReference type="ChEBI" id="CHEBI:18420"/>
        <label>2</label>
    </ligand>
</feature>
<keyword evidence="8 12" id="KW-0133">Cell shape</keyword>
<dbReference type="SUPFAM" id="SSF52440">
    <property type="entry name" value="PreATP-grasp domain"/>
    <property type="match status" value="1"/>
</dbReference>
<comment type="caution">
    <text evidence="19">The sequence shown here is derived from an EMBL/GenBank/DDBJ whole genome shotgun (WGS) entry which is preliminary data.</text>
</comment>
<dbReference type="EC" id="6.3.2.4" evidence="12"/>
<comment type="cofactor">
    <cofactor evidence="1">
        <name>Mn(2+)</name>
        <dbReference type="ChEBI" id="CHEBI:29035"/>
    </cofactor>
</comment>
<comment type="similarity">
    <text evidence="2 12">Belongs to the D-alanine--D-alanine ligase family.</text>
</comment>
<evidence type="ECO:0000313" key="20">
    <source>
        <dbReference type="Proteomes" id="UP000270649"/>
    </source>
</evidence>
<dbReference type="InterPro" id="IPR011095">
    <property type="entry name" value="Dala_Dala_lig_C"/>
</dbReference>
<evidence type="ECO:0000256" key="7">
    <source>
        <dbReference type="ARBA" id="ARBA00022842"/>
    </source>
</evidence>
<evidence type="ECO:0000256" key="6">
    <source>
        <dbReference type="ARBA" id="ARBA00022840"/>
    </source>
</evidence>
<dbReference type="UniPathway" id="UPA00219"/>
<comment type="subcellular location">
    <subcellularLocation>
        <location evidence="12">Cytoplasm</location>
    </subcellularLocation>
</comment>
<evidence type="ECO:0000313" key="21">
    <source>
        <dbReference type="Proteomes" id="UP001518680"/>
    </source>
</evidence>
<organism evidence="19 20">
    <name type="scientific">Corynebacterium macginleyi</name>
    <dbReference type="NCBI Taxonomy" id="38290"/>
    <lineage>
        <taxon>Bacteria</taxon>
        <taxon>Bacillati</taxon>
        <taxon>Actinomycetota</taxon>
        <taxon>Actinomycetes</taxon>
        <taxon>Mycobacteriales</taxon>
        <taxon>Corynebacteriaceae</taxon>
        <taxon>Corynebacterium</taxon>
    </lineage>
</organism>
<dbReference type="Gene3D" id="3.30.1490.20">
    <property type="entry name" value="ATP-grasp fold, A domain"/>
    <property type="match status" value="1"/>
</dbReference>
<keyword evidence="10 15" id="KW-0464">Manganese</keyword>
<evidence type="ECO:0000256" key="2">
    <source>
        <dbReference type="ARBA" id="ARBA00010871"/>
    </source>
</evidence>
<keyword evidence="9 12" id="KW-0573">Peptidoglycan synthesis</keyword>
<dbReference type="GO" id="GO:0046872">
    <property type="term" value="F:metal ion binding"/>
    <property type="evidence" value="ECO:0007669"/>
    <property type="project" value="UniProtKB-KW"/>
</dbReference>
<dbReference type="NCBIfam" id="TIGR01205">
    <property type="entry name" value="D_ala_D_alaTIGR"/>
    <property type="match status" value="1"/>
</dbReference>
<dbReference type="Proteomes" id="UP000270649">
    <property type="component" value="Unassembled WGS sequence"/>
</dbReference>
<dbReference type="AlphaFoldDB" id="A0A3M0GA67"/>
<keyword evidence="11 12" id="KW-0961">Cell wall biogenesis/degradation</keyword>
<proteinExistence type="inferred from homology"/>
<gene>
    <name evidence="12" type="primary">ddl</name>
    <name evidence="19" type="ORF">D9543_07205</name>
    <name evidence="18" type="ORF">GWO63_007575</name>
</gene>
<feature type="binding site" evidence="15">
    <location>
        <position position="315"/>
    </location>
    <ligand>
        <name>Mg(2+)</name>
        <dbReference type="ChEBI" id="CHEBI:18420"/>
        <label>1</label>
    </ligand>
</feature>
<dbReference type="GO" id="GO:0005524">
    <property type="term" value="F:ATP binding"/>
    <property type="evidence" value="ECO:0007669"/>
    <property type="project" value="UniProtKB-UniRule"/>
</dbReference>